<feature type="transmembrane region" description="Helical" evidence="1">
    <location>
        <begin position="68"/>
        <end position="98"/>
    </location>
</feature>
<proteinExistence type="predicted"/>
<keyword evidence="3" id="KW-1185">Reference proteome</keyword>
<evidence type="ECO:0000313" key="3">
    <source>
        <dbReference type="Proteomes" id="UP001241472"/>
    </source>
</evidence>
<accession>A0ABT9Q202</accession>
<reference evidence="2 3" key="1">
    <citation type="submission" date="2023-07" db="EMBL/GenBank/DDBJ databases">
        <title>Sorghum-associated microbial communities from plants grown in Nebraska, USA.</title>
        <authorList>
            <person name="Schachtman D."/>
        </authorList>
    </citation>
    <scope>NUCLEOTIDE SEQUENCE [LARGE SCALE GENOMIC DNA]</scope>
    <source>
        <strain evidence="2 3">DS1307</strain>
    </source>
</reference>
<keyword evidence="1" id="KW-1133">Transmembrane helix</keyword>
<evidence type="ECO:0000256" key="1">
    <source>
        <dbReference type="SAM" id="Phobius"/>
    </source>
</evidence>
<comment type="caution">
    <text evidence="2">The sequence shown here is derived from an EMBL/GenBank/DDBJ whole genome shotgun (WGS) entry which is preliminary data.</text>
</comment>
<feature type="transmembrane region" description="Helical" evidence="1">
    <location>
        <begin position="33"/>
        <end position="56"/>
    </location>
</feature>
<dbReference type="Proteomes" id="UP001241472">
    <property type="component" value="Unassembled WGS sequence"/>
</dbReference>
<gene>
    <name evidence="2" type="ORF">J2T09_005168</name>
</gene>
<evidence type="ECO:0000313" key="2">
    <source>
        <dbReference type="EMBL" id="MDP9840381.1"/>
    </source>
</evidence>
<keyword evidence="1" id="KW-0472">Membrane</keyword>
<sequence length="174" mass="18375">MRTLICSNLRRASKAKMDVCCRMLVSHLRNLSISYFVAVAASTITVALKATALLLLEPGYDVTAALPFAVILFLVWFGIAALLFVAPAIIIAYPLALIVARLLKRPMHTALAGACLGPFVGSAVTVGFLHLVEGTSYISLMDQMIFLAPAASVSGASIGWVVAKLDKAVGRSAI</sequence>
<name>A0ABT9Q202_9HYPH</name>
<protein>
    <submittedName>
        <fullName evidence="2">Uncharacterized protein</fullName>
    </submittedName>
</protein>
<organism evidence="2 3">
    <name type="scientific">Neorhizobium huautlense</name>
    <dbReference type="NCBI Taxonomy" id="67774"/>
    <lineage>
        <taxon>Bacteria</taxon>
        <taxon>Pseudomonadati</taxon>
        <taxon>Pseudomonadota</taxon>
        <taxon>Alphaproteobacteria</taxon>
        <taxon>Hyphomicrobiales</taxon>
        <taxon>Rhizobiaceae</taxon>
        <taxon>Rhizobium/Agrobacterium group</taxon>
        <taxon>Neorhizobium</taxon>
    </lineage>
</organism>
<keyword evidence="1" id="KW-0812">Transmembrane</keyword>
<feature type="transmembrane region" description="Helical" evidence="1">
    <location>
        <begin position="144"/>
        <end position="163"/>
    </location>
</feature>
<dbReference type="EMBL" id="JAUSRF010000026">
    <property type="protein sequence ID" value="MDP9840381.1"/>
    <property type="molecule type" value="Genomic_DNA"/>
</dbReference>
<feature type="transmembrane region" description="Helical" evidence="1">
    <location>
        <begin position="110"/>
        <end position="132"/>
    </location>
</feature>